<name>A0A8S1TNS3_9CILI</name>
<dbReference type="AlphaFoldDB" id="A0A8S1TNS3"/>
<evidence type="ECO:0000313" key="1">
    <source>
        <dbReference type="EMBL" id="CAD8153643.1"/>
    </source>
</evidence>
<comment type="caution">
    <text evidence="1">The sequence shown here is derived from an EMBL/GenBank/DDBJ whole genome shotgun (WGS) entry which is preliminary data.</text>
</comment>
<evidence type="ECO:0000313" key="2">
    <source>
        <dbReference type="Proteomes" id="UP000689195"/>
    </source>
</evidence>
<accession>A0A8S1TNS3</accession>
<protein>
    <submittedName>
        <fullName evidence="1">Uncharacterized protein</fullName>
    </submittedName>
</protein>
<gene>
    <name evidence="1" type="ORF">PPENT_87.1.T0240329</name>
</gene>
<reference evidence="1" key="1">
    <citation type="submission" date="2021-01" db="EMBL/GenBank/DDBJ databases">
        <authorList>
            <consortium name="Genoscope - CEA"/>
            <person name="William W."/>
        </authorList>
    </citation>
    <scope>NUCLEOTIDE SEQUENCE</scope>
</reference>
<dbReference type="Proteomes" id="UP000689195">
    <property type="component" value="Unassembled WGS sequence"/>
</dbReference>
<keyword evidence="2" id="KW-1185">Reference proteome</keyword>
<dbReference type="EMBL" id="CAJJDO010000024">
    <property type="protein sequence ID" value="CAD8153643.1"/>
    <property type="molecule type" value="Genomic_DNA"/>
</dbReference>
<sequence>MELAQGPLTIHSQISMMHQEPLVYLSIKNMQLVIYPFLQHSNNISQQHFINLVGMNQQINVFHEKLSITLSMKNYQSKYQYRQQWINLGYYN</sequence>
<organism evidence="1 2">
    <name type="scientific">Paramecium pentaurelia</name>
    <dbReference type="NCBI Taxonomy" id="43138"/>
    <lineage>
        <taxon>Eukaryota</taxon>
        <taxon>Sar</taxon>
        <taxon>Alveolata</taxon>
        <taxon>Ciliophora</taxon>
        <taxon>Intramacronucleata</taxon>
        <taxon>Oligohymenophorea</taxon>
        <taxon>Peniculida</taxon>
        <taxon>Parameciidae</taxon>
        <taxon>Paramecium</taxon>
    </lineage>
</organism>
<proteinExistence type="predicted"/>